<protein>
    <submittedName>
        <fullName evidence="2">Uncharacterized protein</fullName>
    </submittedName>
</protein>
<dbReference type="Proteomes" id="UP000604046">
    <property type="component" value="Unassembled WGS sequence"/>
</dbReference>
<evidence type="ECO:0000313" key="2">
    <source>
        <dbReference type="EMBL" id="CAE7033522.1"/>
    </source>
</evidence>
<name>A0A812IFA4_9DINO</name>
<dbReference type="AlphaFoldDB" id="A0A812IFA4"/>
<evidence type="ECO:0000313" key="3">
    <source>
        <dbReference type="Proteomes" id="UP000604046"/>
    </source>
</evidence>
<dbReference type="EMBL" id="CAJNDS010000246">
    <property type="protein sequence ID" value="CAE7033522.1"/>
    <property type="molecule type" value="Genomic_DNA"/>
</dbReference>
<feature type="compositionally biased region" description="Low complexity" evidence="1">
    <location>
        <begin position="811"/>
        <end position="823"/>
    </location>
</feature>
<evidence type="ECO:0000256" key="1">
    <source>
        <dbReference type="SAM" id="MobiDB-lite"/>
    </source>
</evidence>
<feature type="compositionally biased region" description="Polar residues" evidence="1">
    <location>
        <begin position="639"/>
        <end position="649"/>
    </location>
</feature>
<reference evidence="2" key="1">
    <citation type="submission" date="2021-02" db="EMBL/GenBank/DDBJ databases">
        <authorList>
            <person name="Dougan E. K."/>
            <person name="Rhodes N."/>
            <person name="Thang M."/>
            <person name="Chan C."/>
        </authorList>
    </citation>
    <scope>NUCLEOTIDE SEQUENCE</scope>
</reference>
<proteinExistence type="predicted"/>
<feature type="region of interest" description="Disordered" evidence="1">
    <location>
        <begin position="794"/>
        <end position="823"/>
    </location>
</feature>
<gene>
    <name evidence="2" type="ORF">SNAT2548_LOCUS4012</name>
</gene>
<keyword evidence="3" id="KW-1185">Reference proteome</keyword>
<organism evidence="2 3">
    <name type="scientific">Symbiodinium natans</name>
    <dbReference type="NCBI Taxonomy" id="878477"/>
    <lineage>
        <taxon>Eukaryota</taxon>
        <taxon>Sar</taxon>
        <taxon>Alveolata</taxon>
        <taxon>Dinophyceae</taxon>
        <taxon>Suessiales</taxon>
        <taxon>Symbiodiniaceae</taxon>
        <taxon>Symbiodinium</taxon>
    </lineage>
</organism>
<sequence length="823" mass="95302">MTKTIQFEIFRHGTLAPSRTYQYLQIDEYLTTENYLVRIDQDHRFAIPETMATSLQQIYDSLGQEVDPQMTSQHHDHGHLLPVLPVDQLEPGQAPWWRRPIKPELLHMSPQVEPHHWELQEDGTPVIRYYPNRMNFLPKQLVHLFPSITQEAQRSILMSWNEYIDDPATHVQMIRHAESLKEDSEKRRHHQVKTLFRDIMTGPSGLRILQFTAYQFRMLVRKGTNPDMTTMPNIYQLWHWGYVKFKSVNEELWIFAHNFADPQLMARLEQTCVHFHRIWAAQVVPSTAGLVPILPKTQDLCVVIHNTNPPFHQPMAARHNTISGIMTSQAVSNIVFRKVHADVQLHRTWPSVDATTQSDYEDDTFLLPDHWPTNIWTDTLQKLTTTSSWTAPLESDIRTKLTVDHIFHDVIPHMIWTPRFATPMTSQQLHAIQVSTKAAHVLHRLWDPLIFTFADPCHASRGHDTRQSSQPQISEKFYKIDEEGYIPMIAIPASSVREAHADWAWFQSQQASNRNAATLDMFINTVGSHWMEFSNHSTMIFHLNRTRLFPHRHSRSGKTSLANDELSLNYNDAPRRSTFRQTVQEIQYTTTFKATKKQITPAPILLHIKKKLYSTLGTDTREASIIKDKQSELPVYRNSPATSQPSTAATPHPTQPKTRAKEILRDIFSQPDNDLPEHWDTTDTLYDQNQYGGLQMPRTVPATASARKNGTSGMDPLDIKVWQVAFEGKHNYMLRQLANGRWTQFQGHKSLPDAIFHMKLSTFIRNRGIRVETIAVNYWKWKNGTEKLNAKKLWTSPRQQHRRPPHALQQPTRSPTSSTSSTC</sequence>
<comment type="caution">
    <text evidence="2">The sequence shown here is derived from an EMBL/GenBank/DDBJ whole genome shotgun (WGS) entry which is preliminary data.</text>
</comment>
<accession>A0A812IFA4</accession>
<feature type="region of interest" description="Disordered" evidence="1">
    <location>
        <begin position="633"/>
        <end position="658"/>
    </location>
</feature>